<protein>
    <submittedName>
        <fullName evidence="1">Uncharacterized protein</fullName>
    </submittedName>
</protein>
<dbReference type="EMBL" id="JBBPBN010000026">
    <property type="protein sequence ID" value="KAK9008183.1"/>
    <property type="molecule type" value="Genomic_DNA"/>
</dbReference>
<sequence length="105" mass="11469">MMHEFFTLPISVWVRVNLQNSRRIFDPESDRVDNVMGCSRRLRDDTCQASASVTVQSSTPGGARPLEVKWCPPSEGSIKVNVDGTRQLEGGVASCESIVSNSNGL</sequence>
<proteinExistence type="predicted"/>
<accession>A0ABR2R5W4</accession>
<evidence type="ECO:0000313" key="1">
    <source>
        <dbReference type="EMBL" id="KAK9008183.1"/>
    </source>
</evidence>
<comment type="caution">
    <text evidence="1">The sequence shown here is derived from an EMBL/GenBank/DDBJ whole genome shotgun (WGS) entry which is preliminary data.</text>
</comment>
<reference evidence="1 2" key="1">
    <citation type="journal article" date="2024" name="G3 (Bethesda)">
        <title>Genome assembly of Hibiscus sabdariffa L. provides insights into metabolisms of medicinal natural products.</title>
        <authorList>
            <person name="Kim T."/>
        </authorList>
    </citation>
    <scope>NUCLEOTIDE SEQUENCE [LARGE SCALE GENOMIC DNA]</scope>
    <source>
        <strain evidence="1">TK-2024</strain>
        <tissue evidence="1">Old leaves</tissue>
    </source>
</reference>
<organism evidence="1 2">
    <name type="scientific">Hibiscus sabdariffa</name>
    <name type="common">roselle</name>
    <dbReference type="NCBI Taxonomy" id="183260"/>
    <lineage>
        <taxon>Eukaryota</taxon>
        <taxon>Viridiplantae</taxon>
        <taxon>Streptophyta</taxon>
        <taxon>Embryophyta</taxon>
        <taxon>Tracheophyta</taxon>
        <taxon>Spermatophyta</taxon>
        <taxon>Magnoliopsida</taxon>
        <taxon>eudicotyledons</taxon>
        <taxon>Gunneridae</taxon>
        <taxon>Pentapetalae</taxon>
        <taxon>rosids</taxon>
        <taxon>malvids</taxon>
        <taxon>Malvales</taxon>
        <taxon>Malvaceae</taxon>
        <taxon>Malvoideae</taxon>
        <taxon>Hibiscus</taxon>
    </lineage>
</organism>
<dbReference type="Proteomes" id="UP001396334">
    <property type="component" value="Unassembled WGS sequence"/>
</dbReference>
<keyword evidence="2" id="KW-1185">Reference proteome</keyword>
<evidence type="ECO:0000313" key="2">
    <source>
        <dbReference type="Proteomes" id="UP001396334"/>
    </source>
</evidence>
<name>A0ABR2R5W4_9ROSI</name>
<gene>
    <name evidence="1" type="ORF">V6N11_075085</name>
</gene>